<name>A0AAP2CQC4_9RHOB</name>
<dbReference type="EMBL" id="JADQAZ010000002">
    <property type="protein sequence ID" value="MBT0958163.1"/>
    <property type="molecule type" value="Genomic_DNA"/>
</dbReference>
<proteinExistence type="predicted"/>
<dbReference type="InterPro" id="IPR009531">
    <property type="entry name" value="DUF1150"/>
</dbReference>
<evidence type="ECO:0000313" key="2">
    <source>
        <dbReference type="Proteomes" id="UP001315686"/>
    </source>
</evidence>
<evidence type="ECO:0000313" key="1">
    <source>
        <dbReference type="EMBL" id="MBT0958163.1"/>
    </source>
</evidence>
<accession>A0AAP2CQC4</accession>
<organism evidence="1 2">
    <name type="scientific">Harenicola maris</name>
    <dbReference type="NCBI Taxonomy" id="2841044"/>
    <lineage>
        <taxon>Bacteria</taxon>
        <taxon>Pseudomonadati</taxon>
        <taxon>Pseudomonadota</taxon>
        <taxon>Alphaproteobacteria</taxon>
        <taxon>Rhodobacterales</taxon>
        <taxon>Paracoccaceae</taxon>
        <taxon>Harenicola</taxon>
    </lineage>
</organism>
<sequence>METDFDFAPETTEKPIVYIRQVSASDLPEDIRNQIGKAEGIYAVHDTEGQRLAFVRERPLAFALARQNDMTPVPVH</sequence>
<dbReference type="Pfam" id="PF06620">
    <property type="entry name" value="DUF1150"/>
    <property type="match status" value="1"/>
</dbReference>
<keyword evidence="2" id="KW-1185">Reference proteome</keyword>
<dbReference type="Proteomes" id="UP001315686">
    <property type="component" value="Unassembled WGS sequence"/>
</dbReference>
<dbReference type="RefSeq" id="WP_327794378.1">
    <property type="nucleotide sequence ID" value="NZ_JADQAZ010000002.1"/>
</dbReference>
<gene>
    <name evidence="1" type="ORF">IV417_12260</name>
</gene>
<protein>
    <submittedName>
        <fullName evidence="1">DUF1150 family protein</fullName>
    </submittedName>
</protein>
<comment type="caution">
    <text evidence="1">The sequence shown here is derived from an EMBL/GenBank/DDBJ whole genome shotgun (WGS) entry which is preliminary data.</text>
</comment>
<dbReference type="AlphaFoldDB" id="A0AAP2CQC4"/>
<reference evidence="1 2" key="1">
    <citation type="journal article" date="2021" name="Arch. Microbiol.">
        <title>Harenicola maris gen. nov., sp. nov. isolated from the Sea of Japan shallow sediments.</title>
        <authorList>
            <person name="Romanenko L.A."/>
            <person name="Kurilenko V.V."/>
            <person name="Chernysheva N.Y."/>
            <person name="Tekutyeva L.A."/>
            <person name="Velansky P.V."/>
            <person name="Svetashev V.I."/>
            <person name="Isaeva M.P."/>
        </authorList>
    </citation>
    <scope>NUCLEOTIDE SEQUENCE [LARGE SCALE GENOMIC DNA]</scope>
    <source>
        <strain evidence="1 2">KMM 3653</strain>
    </source>
</reference>